<dbReference type="Proteomes" id="UP001139319">
    <property type="component" value="Unassembled WGS sequence"/>
</dbReference>
<dbReference type="InterPro" id="IPR050814">
    <property type="entry name" value="Myo-inositol_Transporter"/>
</dbReference>
<feature type="transmembrane region" description="Helical" evidence="8">
    <location>
        <begin position="20"/>
        <end position="44"/>
    </location>
</feature>
<keyword evidence="11" id="KW-1185">Reference proteome</keyword>
<feature type="transmembrane region" description="Helical" evidence="8">
    <location>
        <begin position="268"/>
        <end position="292"/>
    </location>
</feature>
<dbReference type="EMBL" id="JAMFTH010000008">
    <property type="protein sequence ID" value="MCP8900976.1"/>
    <property type="molecule type" value="Genomic_DNA"/>
</dbReference>
<evidence type="ECO:0000256" key="1">
    <source>
        <dbReference type="ARBA" id="ARBA00004141"/>
    </source>
</evidence>
<evidence type="ECO:0000313" key="10">
    <source>
        <dbReference type="EMBL" id="MCP8900976.1"/>
    </source>
</evidence>
<keyword evidence="5 8" id="KW-1133">Transmembrane helix</keyword>
<evidence type="ECO:0000256" key="4">
    <source>
        <dbReference type="ARBA" id="ARBA00022692"/>
    </source>
</evidence>
<sequence>MSQPTSSVPTAPVSGSAQTFRLAIVVALGGFLFGFDASVISGAINAIAADFALSDWEMGLVVASPTLGGIIAGGSAGPLSDRFGRKPILLVIAILYTVSAAFSALAPDFLTITLARFIGGLGFGSLTLAPIYIAEISHPSQRGRMVSINQLNIVVGFSAAYFANYALLQAAASGADWVGSIGLDSNTWRWMLGIELLPAGIYVLMLLHIPESPRWLVLNHQPERAQRVIHKLMPGVDAEQEVREIRASHSSAMEPFLKRLSGLMKPSVRLALVVGLVIGVAQQITGVNAIYFYAPTIFEQSGVGTNAAFAQAIWVGVTNVVFTLVAMFCIDRYGRRPLLLVGLLGVVISMAVCAYGFKQATYVIDDIQAIEIQNTELKSRLKPLEGVVYESDVAFKRALRAYLSESELREQQGQIIKAAINMQPTLILIGILGFVASFAVSLGPVMWVLLSEIFPNHLRGIGMAFIGVINSGVSFLVQFVFPWQLSNWGSFITFLNYGVFAIIGLVLVYWLLPETKGKTLEQLEAEFTRAETP</sequence>
<dbReference type="InterPro" id="IPR003663">
    <property type="entry name" value="Sugar/inositol_transpt"/>
</dbReference>
<dbReference type="InterPro" id="IPR005829">
    <property type="entry name" value="Sugar_transporter_CS"/>
</dbReference>
<dbReference type="Pfam" id="PF00083">
    <property type="entry name" value="Sugar_tr"/>
    <property type="match status" value="2"/>
</dbReference>
<accession>A0A9X2I2N3</accession>
<dbReference type="PROSITE" id="PS00216">
    <property type="entry name" value="SUGAR_TRANSPORT_1"/>
    <property type="match status" value="2"/>
</dbReference>
<feature type="transmembrane region" description="Helical" evidence="8">
    <location>
        <begin position="56"/>
        <end position="76"/>
    </location>
</feature>
<evidence type="ECO:0000259" key="9">
    <source>
        <dbReference type="PROSITE" id="PS50850"/>
    </source>
</evidence>
<feature type="transmembrane region" description="Helical" evidence="8">
    <location>
        <begin position="426"/>
        <end position="450"/>
    </location>
</feature>
<evidence type="ECO:0000256" key="2">
    <source>
        <dbReference type="ARBA" id="ARBA00010992"/>
    </source>
</evidence>
<keyword evidence="3 7" id="KW-0813">Transport</keyword>
<dbReference type="AlphaFoldDB" id="A0A9X2I2N3"/>
<evidence type="ECO:0000256" key="6">
    <source>
        <dbReference type="ARBA" id="ARBA00023136"/>
    </source>
</evidence>
<feature type="transmembrane region" description="Helical" evidence="8">
    <location>
        <begin position="312"/>
        <end position="330"/>
    </location>
</feature>
<feature type="transmembrane region" description="Helical" evidence="8">
    <location>
        <begin position="462"/>
        <end position="485"/>
    </location>
</feature>
<organism evidence="10 11">
    <name type="scientific">Gilvimarinus xylanilyticus</name>
    <dbReference type="NCBI Taxonomy" id="2944139"/>
    <lineage>
        <taxon>Bacteria</taxon>
        <taxon>Pseudomonadati</taxon>
        <taxon>Pseudomonadota</taxon>
        <taxon>Gammaproteobacteria</taxon>
        <taxon>Cellvibrionales</taxon>
        <taxon>Cellvibrionaceae</taxon>
        <taxon>Gilvimarinus</taxon>
    </lineage>
</organism>
<name>A0A9X2I2N3_9GAMM</name>
<feature type="transmembrane region" description="Helical" evidence="8">
    <location>
        <begin position="188"/>
        <end position="207"/>
    </location>
</feature>
<feature type="transmembrane region" description="Helical" evidence="8">
    <location>
        <begin position="112"/>
        <end position="134"/>
    </location>
</feature>
<evidence type="ECO:0000313" key="11">
    <source>
        <dbReference type="Proteomes" id="UP001139319"/>
    </source>
</evidence>
<dbReference type="GO" id="GO:0016020">
    <property type="term" value="C:membrane"/>
    <property type="evidence" value="ECO:0007669"/>
    <property type="project" value="UniProtKB-SubCell"/>
</dbReference>
<dbReference type="SUPFAM" id="SSF103473">
    <property type="entry name" value="MFS general substrate transporter"/>
    <property type="match status" value="1"/>
</dbReference>
<comment type="caution">
    <text evidence="10">The sequence shown here is derived from an EMBL/GenBank/DDBJ whole genome shotgun (WGS) entry which is preliminary data.</text>
</comment>
<dbReference type="PROSITE" id="PS50850">
    <property type="entry name" value="MFS"/>
    <property type="match status" value="1"/>
</dbReference>
<dbReference type="RefSeq" id="WP_253969261.1">
    <property type="nucleotide sequence ID" value="NZ_JAMFTH010000008.1"/>
</dbReference>
<keyword evidence="4 8" id="KW-0812">Transmembrane</keyword>
<feature type="domain" description="Major facilitator superfamily (MFS) profile" evidence="9">
    <location>
        <begin position="22"/>
        <end position="516"/>
    </location>
</feature>
<evidence type="ECO:0000256" key="8">
    <source>
        <dbReference type="SAM" id="Phobius"/>
    </source>
</evidence>
<dbReference type="NCBIfam" id="TIGR00879">
    <property type="entry name" value="SP"/>
    <property type="match status" value="1"/>
</dbReference>
<evidence type="ECO:0000256" key="7">
    <source>
        <dbReference type="RuleBase" id="RU003346"/>
    </source>
</evidence>
<dbReference type="GO" id="GO:0022857">
    <property type="term" value="F:transmembrane transporter activity"/>
    <property type="evidence" value="ECO:0007669"/>
    <property type="project" value="InterPro"/>
</dbReference>
<feature type="transmembrane region" description="Helical" evidence="8">
    <location>
        <begin position="146"/>
        <end position="168"/>
    </location>
</feature>
<dbReference type="PRINTS" id="PR00171">
    <property type="entry name" value="SUGRTRNSPORT"/>
</dbReference>
<feature type="transmembrane region" description="Helical" evidence="8">
    <location>
        <begin position="88"/>
        <end position="106"/>
    </location>
</feature>
<evidence type="ECO:0000256" key="3">
    <source>
        <dbReference type="ARBA" id="ARBA00022448"/>
    </source>
</evidence>
<proteinExistence type="inferred from homology"/>
<reference evidence="10" key="1">
    <citation type="submission" date="2022-05" db="EMBL/GenBank/DDBJ databases">
        <authorList>
            <person name="Sun H.-N."/>
        </authorList>
    </citation>
    <scope>NUCLEOTIDE SEQUENCE</scope>
    <source>
        <strain evidence="10">HB14</strain>
    </source>
</reference>
<gene>
    <name evidence="10" type="ORF">M6D89_16850</name>
</gene>
<evidence type="ECO:0000256" key="5">
    <source>
        <dbReference type="ARBA" id="ARBA00022989"/>
    </source>
</evidence>
<keyword evidence="6 8" id="KW-0472">Membrane</keyword>
<dbReference type="InterPro" id="IPR036259">
    <property type="entry name" value="MFS_trans_sf"/>
</dbReference>
<dbReference type="Gene3D" id="1.20.1250.20">
    <property type="entry name" value="MFS general substrate transporter like domains"/>
    <property type="match status" value="2"/>
</dbReference>
<feature type="transmembrane region" description="Helical" evidence="8">
    <location>
        <begin position="491"/>
        <end position="512"/>
    </location>
</feature>
<protein>
    <submittedName>
        <fullName evidence="10">Sugar porter family MFS transporter</fullName>
    </submittedName>
</protein>
<dbReference type="InterPro" id="IPR020846">
    <property type="entry name" value="MFS_dom"/>
</dbReference>
<comment type="subcellular location">
    <subcellularLocation>
        <location evidence="1">Membrane</location>
        <topology evidence="1">Multi-pass membrane protein</topology>
    </subcellularLocation>
</comment>
<comment type="similarity">
    <text evidence="2 7">Belongs to the major facilitator superfamily. Sugar transporter (TC 2.A.1.1) family.</text>
</comment>
<dbReference type="InterPro" id="IPR005828">
    <property type="entry name" value="MFS_sugar_transport-like"/>
</dbReference>
<reference evidence="10" key="2">
    <citation type="submission" date="2023-01" db="EMBL/GenBank/DDBJ databases">
        <title>Gilvimarinus xylanilyticus HB14 isolated from Caulerpa lentillifera aquaculture base in Hainan, China.</title>
        <authorList>
            <person name="Zhang Y.-J."/>
        </authorList>
    </citation>
    <scope>NUCLEOTIDE SEQUENCE</scope>
    <source>
        <strain evidence="10">HB14</strain>
    </source>
</reference>
<dbReference type="PANTHER" id="PTHR48020">
    <property type="entry name" value="PROTON MYO-INOSITOL COTRANSPORTER"/>
    <property type="match status" value="1"/>
</dbReference>
<dbReference type="PANTHER" id="PTHR48020:SF12">
    <property type="entry name" value="PROTON MYO-INOSITOL COTRANSPORTER"/>
    <property type="match status" value="1"/>
</dbReference>
<feature type="transmembrane region" description="Helical" evidence="8">
    <location>
        <begin position="337"/>
        <end position="357"/>
    </location>
</feature>